<feature type="transmembrane region" description="Helical" evidence="1">
    <location>
        <begin position="249"/>
        <end position="267"/>
    </location>
</feature>
<protein>
    <submittedName>
        <fullName evidence="3">DMT family transporter</fullName>
    </submittedName>
</protein>
<feature type="transmembrane region" description="Helical" evidence="1">
    <location>
        <begin position="64"/>
        <end position="82"/>
    </location>
</feature>
<dbReference type="Proteomes" id="UP000295701">
    <property type="component" value="Unassembled WGS sequence"/>
</dbReference>
<dbReference type="GO" id="GO:0016020">
    <property type="term" value="C:membrane"/>
    <property type="evidence" value="ECO:0007669"/>
    <property type="project" value="InterPro"/>
</dbReference>
<organism evidence="3 4">
    <name type="scientific">Palleronia sediminis</name>
    <dbReference type="NCBI Taxonomy" id="2547833"/>
    <lineage>
        <taxon>Bacteria</taxon>
        <taxon>Pseudomonadati</taxon>
        <taxon>Pseudomonadota</taxon>
        <taxon>Alphaproteobacteria</taxon>
        <taxon>Rhodobacterales</taxon>
        <taxon>Roseobacteraceae</taxon>
        <taxon>Palleronia</taxon>
    </lineage>
</organism>
<dbReference type="AlphaFoldDB" id="A0A4R6ADS9"/>
<name>A0A4R6ADS9_9RHOB</name>
<keyword evidence="1" id="KW-1133">Transmembrane helix</keyword>
<feature type="transmembrane region" description="Helical" evidence="1">
    <location>
        <begin position="112"/>
        <end position="127"/>
    </location>
</feature>
<evidence type="ECO:0000256" key="1">
    <source>
        <dbReference type="SAM" id="Phobius"/>
    </source>
</evidence>
<proteinExistence type="predicted"/>
<accession>A0A4R6ADS9</accession>
<feature type="transmembrane region" description="Helical" evidence="1">
    <location>
        <begin position="133"/>
        <end position="153"/>
    </location>
</feature>
<feature type="transmembrane region" description="Helical" evidence="1">
    <location>
        <begin position="25"/>
        <end position="44"/>
    </location>
</feature>
<keyword evidence="1" id="KW-0472">Membrane</keyword>
<dbReference type="InterPro" id="IPR037185">
    <property type="entry name" value="EmrE-like"/>
</dbReference>
<gene>
    <name evidence="3" type="ORF">E2L08_09740</name>
</gene>
<feature type="domain" description="EamA" evidence="2">
    <location>
        <begin position="137"/>
        <end position="261"/>
    </location>
</feature>
<sequence>MIGALFFLSAMDAVAKRISIETNTAMALWARYLGQTLIVAAICLPRMPGVLFTRHPRLQVLRSMMMFGATGFFFTAITYLGLAEATALMEVSPVLITLGGALLLGERLGPRRVLGIAAALIGALIVIRPGTAVFTPAALLPLAAAICYAGYALTTRFVGRNEDAWTSLFYTAIFGAIVLSAALPLFWVRPGAGTVGLMLAIGFIGAAGQLLLIRALQAAEAGVVAPFGYSGLLFATFWGWLVFSELPDGATVIGMAVIAGAGLYVWYRETRAGAPVAVAAPAPPAPFRD</sequence>
<dbReference type="OrthoDB" id="9812899at2"/>
<dbReference type="Pfam" id="PF00892">
    <property type="entry name" value="EamA"/>
    <property type="match status" value="2"/>
</dbReference>
<feature type="transmembrane region" description="Helical" evidence="1">
    <location>
        <begin position="165"/>
        <end position="188"/>
    </location>
</feature>
<dbReference type="PANTHER" id="PTHR22911">
    <property type="entry name" value="ACYL-MALONYL CONDENSING ENZYME-RELATED"/>
    <property type="match status" value="1"/>
</dbReference>
<feature type="transmembrane region" description="Helical" evidence="1">
    <location>
        <begin position="88"/>
        <end position="105"/>
    </location>
</feature>
<dbReference type="InterPro" id="IPR000620">
    <property type="entry name" value="EamA_dom"/>
</dbReference>
<dbReference type="EMBL" id="SNAA01000009">
    <property type="protein sequence ID" value="TDL79596.1"/>
    <property type="molecule type" value="Genomic_DNA"/>
</dbReference>
<feature type="transmembrane region" description="Helical" evidence="1">
    <location>
        <begin position="194"/>
        <end position="216"/>
    </location>
</feature>
<evidence type="ECO:0000259" key="2">
    <source>
        <dbReference type="Pfam" id="PF00892"/>
    </source>
</evidence>
<evidence type="ECO:0000313" key="4">
    <source>
        <dbReference type="Proteomes" id="UP000295701"/>
    </source>
</evidence>
<dbReference type="PANTHER" id="PTHR22911:SF103">
    <property type="entry name" value="BLR2811 PROTEIN"/>
    <property type="match status" value="1"/>
</dbReference>
<dbReference type="SUPFAM" id="SSF103481">
    <property type="entry name" value="Multidrug resistance efflux transporter EmrE"/>
    <property type="match status" value="2"/>
</dbReference>
<keyword evidence="4" id="KW-1185">Reference proteome</keyword>
<dbReference type="Gene3D" id="1.10.3730.20">
    <property type="match status" value="1"/>
</dbReference>
<feature type="transmembrane region" description="Helical" evidence="1">
    <location>
        <begin position="223"/>
        <end position="243"/>
    </location>
</feature>
<comment type="caution">
    <text evidence="3">The sequence shown here is derived from an EMBL/GenBank/DDBJ whole genome shotgun (WGS) entry which is preliminary data.</text>
</comment>
<keyword evidence="1" id="KW-0812">Transmembrane</keyword>
<feature type="domain" description="EamA" evidence="2">
    <location>
        <begin position="2"/>
        <end position="127"/>
    </location>
</feature>
<reference evidence="3 4" key="1">
    <citation type="submission" date="2019-03" db="EMBL/GenBank/DDBJ databases">
        <title>Primorskyibacter sp. SS33 isolated from sediments.</title>
        <authorList>
            <person name="Xunke S."/>
        </authorList>
    </citation>
    <scope>NUCLEOTIDE SEQUENCE [LARGE SCALE GENOMIC DNA]</scope>
    <source>
        <strain evidence="3 4">SS33</strain>
    </source>
</reference>
<evidence type="ECO:0000313" key="3">
    <source>
        <dbReference type="EMBL" id="TDL79596.1"/>
    </source>
</evidence>